<keyword evidence="4" id="KW-1185">Reference proteome</keyword>
<reference evidence="3" key="3">
    <citation type="submission" date="2015-04" db="UniProtKB">
        <authorList>
            <consortium name="EnsemblPlants"/>
        </authorList>
    </citation>
    <scope>IDENTIFICATION</scope>
    <source>
        <strain evidence="3">cv. Jemalong A17</strain>
    </source>
</reference>
<name>G7KA18_MEDTR</name>
<reference evidence="2 4" key="2">
    <citation type="journal article" date="2014" name="BMC Genomics">
        <title>An improved genome release (version Mt4.0) for the model legume Medicago truncatula.</title>
        <authorList>
            <person name="Tang H."/>
            <person name="Krishnakumar V."/>
            <person name="Bidwell S."/>
            <person name="Rosen B."/>
            <person name="Chan A."/>
            <person name="Zhou S."/>
            <person name="Gentzbittel L."/>
            <person name="Childs K.L."/>
            <person name="Yandell M."/>
            <person name="Gundlach H."/>
            <person name="Mayer K.F."/>
            <person name="Schwartz D.C."/>
            <person name="Town C.D."/>
        </authorList>
    </citation>
    <scope>GENOME REANNOTATION</scope>
    <source>
        <strain evidence="3 4">cv. Jemalong A17</strain>
    </source>
</reference>
<evidence type="ECO:0000313" key="3">
    <source>
        <dbReference type="EnsemblPlants" id="AES97920"/>
    </source>
</evidence>
<dbReference type="EMBL" id="CM001221">
    <property type="protein sequence ID" value="AES97920.1"/>
    <property type="molecule type" value="Genomic_DNA"/>
</dbReference>
<dbReference type="PaxDb" id="3880-AES97920"/>
<dbReference type="AlphaFoldDB" id="G7KA18"/>
<evidence type="ECO:0000256" key="1">
    <source>
        <dbReference type="SAM" id="MobiDB-lite"/>
    </source>
</evidence>
<evidence type="ECO:0000313" key="2">
    <source>
        <dbReference type="EMBL" id="AES97920.1"/>
    </source>
</evidence>
<sequence>MDKYYETEGVVMRDHRVYFSDEIDGVDSLDDVQGDETVDDTKSKFQNEGGVRVNDDDEVKV</sequence>
<dbReference type="HOGENOM" id="CLU_2926099_0_0_1"/>
<dbReference type="Proteomes" id="UP000002051">
    <property type="component" value="Chromosome 5"/>
</dbReference>
<feature type="region of interest" description="Disordered" evidence="1">
    <location>
        <begin position="25"/>
        <end position="61"/>
    </location>
</feature>
<gene>
    <name evidence="2" type="ordered locus">MTR_5g061810</name>
</gene>
<feature type="compositionally biased region" description="Acidic residues" evidence="1">
    <location>
        <begin position="25"/>
        <end position="38"/>
    </location>
</feature>
<reference evidence="2 4" key="1">
    <citation type="journal article" date="2011" name="Nature">
        <title>The Medicago genome provides insight into the evolution of rhizobial symbioses.</title>
        <authorList>
            <person name="Young N.D."/>
            <person name="Debelle F."/>
            <person name="Oldroyd G.E."/>
            <person name="Geurts R."/>
            <person name="Cannon S.B."/>
            <person name="Udvardi M.K."/>
            <person name="Benedito V.A."/>
            <person name="Mayer K.F."/>
            <person name="Gouzy J."/>
            <person name="Schoof H."/>
            <person name="Van de Peer Y."/>
            <person name="Proost S."/>
            <person name="Cook D.R."/>
            <person name="Meyers B.C."/>
            <person name="Spannagl M."/>
            <person name="Cheung F."/>
            <person name="De Mita S."/>
            <person name="Krishnakumar V."/>
            <person name="Gundlach H."/>
            <person name="Zhou S."/>
            <person name="Mudge J."/>
            <person name="Bharti A.K."/>
            <person name="Murray J.D."/>
            <person name="Naoumkina M.A."/>
            <person name="Rosen B."/>
            <person name="Silverstein K.A."/>
            <person name="Tang H."/>
            <person name="Rombauts S."/>
            <person name="Zhao P.X."/>
            <person name="Zhou P."/>
            <person name="Barbe V."/>
            <person name="Bardou P."/>
            <person name="Bechner M."/>
            <person name="Bellec A."/>
            <person name="Berger A."/>
            <person name="Berges H."/>
            <person name="Bidwell S."/>
            <person name="Bisseling T."/>
            <person name="Choisne N."/>
            <person name="Couloux A."/>
            <person name="Denny R."/>
            <person name="Deshpande S."/>
            <person name="Dai X."/>
            <person name="Doyle J.J."/>
            <person name="Dudez A.M."/>
            <person name="Farmer A.D."/>
            <person name="Fouteau S."/>
            <person name="Franken C."/>
            <person name="Gibelin C."/>
            <person name="Gish J."/>
            <person name="Goldstein S."/>
            <person name="Gonzalez A.J."/>
            <person name="Green P.J."/>
            <person name="Hallab A."/>
            <person name="Hartog M."/>
            <person name="Hua A."/>
            <person name="Humphray S.J."/>
            <person name="Jeong D.H."/>
            <person name="Jing Y."/>
            <person name="Jocker A."/>
            <person name="Kenton S.M."/>
            <person name="Kim D.J."/>
            <person name="Klee K."/>
            <person name="Lai H."/>
            <person name="Lang C."/>
            <person name="Lin S."/>
            <person name="Macmil S.L."/>
            <person name="Magdelenat G."/>
            <person name="Matthews L."/>
            <person name="McCorrison J."/>
            <person name="Monaghan E.L."/>
            <person name="Mun J.H."/>
            <person name="Najar F.Z."/>
            <person name="Nicholson C."/>
            <person name="Noirot C."/>
            <person name="O'Bleness M."/>
            <person name="Paule C.R."/>
            <person name="Poulain J."/>
            <person name="Prion F."/>
            <person name="Qin B."/>
            <person name="Qu C."/>
            <person name="Retzel E.F."/>
            <person name="Riddle C."/>
            <person name="Sallet E."/>
            <person name="Samain S."/>
            <person name="Samson N."/>
            <person name="Sanders I."/>
            <person name="Saurat O."/>
            <person name="Scarpelli C."/>
            <person name="Schiex T."/>
            <person name="Segurens B."/>
            <person name="Severin A.J."/>
            <person name="Sherrier D.J."/>
            <person name="Shi R."/>
            <person name="Sims S."/>
            <person name="Singer S.R."/>
            <person name="Sinharoy S."/>
            <person name="Sterck L."/>
            <person name="Viollet A."/>
            <person name="Wang B.B."/>
            <person name="Wang K."/>
            <person name="Wang M."/>
            <person name="Wang X."/>
            <person name="Warfsmann J."/>
            <person name="Weissenbach J."/>
            <person name="White D.D."/>
            <person name="White J.D."/>
            <person name="Wiley G.B."/>
            <person name="Wincker P."/>
            <person name="Xing Y."/>
            <person name="Yang L."/>
            <person name="Yao Z."/>
            <person name="Ying F."/>
            <person name="Zhai J."/>
            <person name="Zhou L."/>
            <person name="Zuber A."/>
            <person name="Denarie J."/>
            <person name="Dixon R.A."/>
            <person name="May G.D."/>
            <person name="Schwartz D.C."/>
            <person name="Rogers J."/>
            <person name="Quetier F."/>
            <person name="Town C.D."/>
            <person name="Roe B.A."/>
        </authorList>
    </citation>
    <scope>NUCLEOTIDE SEQUENCE [LARGE SCALE GENOMIC DNA]</scope>
    <source>
        <strain evidence="2">A17</strain>
        <strain evidence="3 4">cv. Jemalong A17</strain>
    </source>
</reference>
<organism evidence="2 4">
    <name type="scientific">Medicago truncatula</name>
    <name type="common">Barrel medic</name>
    <name type="synonym">Medicago tribuloides</name>
    <dbReference type="NCBI Taxonomy" id="3880"/>
    <lineage>
        <taxon>Eukaryota</taxon>
        <taxon>Viridiplantae</taxon>
        <taxon>Streptophyta</taxon>
        <taxon>Embryophyta</taxon>
        <taxon>Tracheophyta</taxon>
        <taxon>Spermatophyta</taxon>
        <taxon>Magnoliopsida</taxon>
        <taxon>eudicotyledons</taxon>
        <taxon>Gunneridae</taxon>
        <taxon>Pentapetalae</taxon>
        <taxon>rosids</taxon>
        <taxon>fabids</taxon>
        <taxon>Fabales</taxon>
        <taxon>Fabaceae</taxon>
        <taxon>Papilionoideae</taxon>
        <taxon>50 kb inversion clade</taxon>
        <taxon>NPAAA clade</taxon>
        <taxon>Hologalegina</taxon>
        <taxon>IRL clade</taxon>
        <taxon>Trifolieae</taxon>
        <taxon>Medicago</taxon>
    </lineage>
</organism>
<dbReference type="EnsemblPlants" id="AES97920">
    <property type="protein sequence ID" value="AES97920"/>
    <property type="gene ID" value="MTR_5g061810"/>
</dbReference>
<proteinExistence type="predicted"/>
<accession>G7KA18</accession>
<protein>
    <submittedName>
        <fullName evidence="2 3">Uncharacterized protein</fullName>
    </submittedName>
</protein>
<evidence type="ECO:0000313" key="4">
    <source>
        <dbReference type="Proteomes" id="UP000002051"/>
    </source>
</evidence>